<dbReference type="Pfam" id="PF02517">
    <property type="entry name" value="Rce1-like"/>
    <property type="match status" value="1"/>
</dbReference>
<dbReference type="PANTHER" id="PTHR36435:SF1">
    <property type="entry name" value="CAAX AMINO TERMINAL PROTEASE FAMILY PROTEIN"/>
    <property type="match status" value="1"/>
</dbReference>
<protein>
    <submittedName>
        <fullName evidence="3">Putative Abortive infection protein</fullName>
    </submittedName>
</protein>
<keyword evidence="1" id="KW-0812">Transmembrane</keyword>
<dbReference type="GeneID" id="66302200"/>
<feature type="domain" description="CAAX prenyl protease 2/Lysostaphin resistance protein A-like" evidence="2">
    <location>
        <begin position="142"/>
        <end position="230"/>
    </location>
</feature>
<evidence type="ECO:0000256" key="1">
    <source>
        <dbReference type="SAM" id="Phobius"/>
    </source>
</evidence>
<feature type="transmembrane region" description="Helical" evidence="1">
    <location>
        <begin position="174"/>
        <end position="191"/>
    </location>
</feature>
<dbReference type="GO" id="GO:0004175">
    <property type="term" value="F:endopeptidase activity"/>
    <property type="evidence" value="ECO:0007669"/>
    <property type="project" value="UniProtKB-ARBA"/>
</dbReference>
<feature type="transmembrane region" description="Helical" evidence="1">
    <location>
        <begin position="221"/>
        <end position="241"/>
    </location>
</feature>
<feature type="transmembrane region" description="Helical" evidence="1">
    <location>
        <begin position="247"/>
        <end position="267"/>
    </location>
</feature>
<feature type="transmembrane region" description="Helical" evidence="1">
    <location>
        <begin position="134"/>
        <end position="154"/>
    </location>
</feature>
<organism evidence="3 4">
    <name type="scientific">Clostridium chauvoei JF4335</name>
    <dbReference type="NCBI Taxonomy" id="1351755"/>
    <lineage>
        <taxon>Bacteria</taxon>
        <taxon>Bacillati</taxon>
        <taxon>Bacillota</taxon>
        <taxon>Clostridia</taxon>
        <taxon>Eubacteriales</taxon>
        <taxon>Clostridiaceae</taxon>
        <taxon>Clostridium</taxon>
    </lineage>
</organism>
<feature type="transmembrane region" description="Helical" evidence="1">
    <location>
        <begin position="56"/>
        <end position="76"/>
    </location>
</feature>
<dbReference type="Proteomes" id="UP000190476">
    <property type="component" value="Chromosome I"/>
</dbReference>
<dbReference type="EMBL" id="LT799839">
    <property type="protein sequence ID" value="SLK20415.1"/>
    <property type="molecule type" value="Genomic_DNA"/>
</dbReference>
<evidence type="ECO:0000313" key="3">
    <source>
        <dbReference type="EMBL" id="SLK20415.1"/>
    </source>
</evidence>
<dbReference type="PANTHER" id="PTHR36435">
    <property type="entry name" value="SLR1288 PROTEIN"/>
    <property type="match status" value="1"/>
</dbReference>
<dbReference type="InterPro" id="IPR052710">
    <property type="entry name" value="CAAX_protease"/>
</dbReference>
<feature type="transmembrane region" description="Helical" evidence="1">
    <location>
        <begin position="12"/>
        <end position="36"/>
    </location>
</feature>
<dbReference type="InterPro" id="IPR003675">
    <property type="entry name" value="Rce1/LyrA-like_dom"/>
</dbReference>
<keyword evidence="4" id="KW-1185">Reference proteome</keyword>
<evidence type="ECO:0000259" key="2">
    <source>
        <dbReference type="Pfam" id="PF02517"/>
    </source>
</evidence>
<sequence length="285" mass="31205">MKGKIKSLLAGIGYFFLMLIIQGIVGGFAGAIIGFKMQTQGEAMNMDIITERMSSVLVYVGLIASILTVLILWVIFSCRKLNLKKEILLRSTKNSNLLSAAILGIFIWLVNTSWMDILQGLGKFQGAFEKMQDITGGLVEGNIFVVILVAGIIIPFSEEVIFRGCIFRALNKNMNIVATIIIQAILFGLAHGNLIQGMYTIPLGIILGYVVYRCNSIVPSMIIHMVNNIVAVVISMALSGIEITLPIIIVMLVIGLIGVVLALRFIIKNNPKNKNDYLEVDNTSI</sequence>
<proteinExistence type="predicted"/>
<dbReference type="STRING" id="1351755.CCH01_18850"/>
<dbReference type="RefSeq" id="WP_161493105.1">
    <property type="nucleotide sequence ID" value="NZ_CBML010000006.1"/>
</dbReference>
<gene>
    <name evidence="3" type="ORF">CCH01_18850</name>
</gene>
<name>A0A1U6JJB4_9CLOT</name>
<feature type="transmembrane region" description="Helical" evidence="1">
    <location>
        <begin position="197"/>
        <end position="214"/>
    </location>
</feature>
<keyword evidence="1" id="KW-1133">Transmembrane helix</keyword>
<evidence type="ECO:0000313" key="4">
    <source>
        <dbReference type="Proteomes" id="UP000190476"/>
    </source>
</evidence>
<keyword evidence="1" id="KW-0472">Membrane</keyword>
<feature type="transmembrane region" description="Helical" evidence="1">
    <location>
        <begin position="97"/>
        <end position="114"/>
    </location>
</feature>
<reference evidence="4" key="1">
    <citation type="submission" date="2017-03" db="EMBL/GenBank/DDBJ databases">
        <authorList>
            <person name="Falquet L."/>
            <person name="Falquet L."/>
        </authorList>
    </citation>
    <scope>NUCLEOTIDE SEQUENCE [LARGE SCALE GENOMIC DNA]</scope>
</reference>
<dbReference type="AlphaFoldDB" id="A0A1U6JJB4"/>
<accession>A0A1U6JJB4</accession>
<dbReference type="GO" id="GO:0080120">
    <property type="term" value="P:CAAX-box protein maturation"/>
    <property type="evidence" value="ECO:0007669"/>
    <property type="project" value="UniProtKB-ARBA"/>
</dbReference>